<evidence type="ECO:0000256" key="4">
    <source>
        <dbReference type="ARBA" id="ARBA00022692"/>
    </source>
</evidence>
<dbReference type="EMBL" id="JAUCML010000002">
    <property type="protein sequence ID" value="MDM7884123.1"/>
    <property type="molecule type" value="Genomic_DNA"/>
</dbReference>
<proteinExistence type="inferred from homology"/>
<dbReference type="Pfam" id="PF00528">
    <property type="entry name" value="BPD_transp_1"/>
    <property type="match status" value="1"/>
</dbReference>
<feature type="transmembrane region" description="Helical" evidence="7">
    <location>
        <begin position="266"/>
        <end position="287"/>
    </location>
</feature>
<dbReference type="Proteomes" id="UP001237823">
    <property type="component" value="Unassembled WGS sequence"/>
</dbReference>
<keyword evidence="10" id="KW-1185">Reference proteome</keyword>
<dbReference type="InterPro" id="IPR050366">
    <property type="entry name" value="BP-dependent_transpt_permease"/>
</dbReference>
<dbReference type="PROSITE" id="PS50928">
    <property type="entry name" value="ABC_TM1"/>
    <property type="match status" value="1"/>
</dbReference>
<evidence type="ECO:0000259" key="8">
    <source>
        <dbReference type="PROSITE" id="PS50928"/>
    </source>
</evidence>
<comment type="subcellular location">
    <subcellularLocation>
        <location evidence="1 7">Cell membrane</location>
        <topology evidence="1 7">Multi-pass membrane protein</topology>
    </subcellularLocation>
</comment>
<dbReference type="CDD" id="cd06261">
    <property type="entry name" value="TM_PBP2"/>
    <property type="match status" value="1"/>
</dbReference>
<dbReference type="RefSeq" id="WP_069711533.1">
    <property type="nucleotide sequence ID" value="NZ_JAUCML010000002.1"/>
</dbReference>
<feature type="transmembrane region" description="Helical" evidence="7">
    <location>
        <begin position="98"/>
        <end position="122"/>
    </location>
</feature>
<evidence type="ECO:0000256" key="5">
    <source>
        <dbReference type="ARBA" id="ARBA00022989"/>
    </source>
</evidence>
<evidence type="ECO:0000256" key="7">
    <source>
        <dbReference type="RuleBase" id="RU363032"/>
    </source>
</evidence>
<dbReference type="PANTHER" id="PTHR43386">
    <property type="entry name" value="OLIGOPEPTIDE TRANSPORT SYSTEM PERMEASE PROTEIN APPC"/>
    <property type="match status" value="1"/>
</dbReference>
<keyword evidence="4 7" id="KW-0812">Transmembrane</keyword>
<comment type="caution">
    <text evidence="9">The sequence shown here is derived from an EMBL/GenBank/DDBJ whole genome shotgun (WGS) entry which is preliminary data.</text>
</comment>
<keyword evidence="5 7" id="KW-1133">Transmembrane helix</keyword>
<dbReference type="InterPro" id="IPR000515">
    <property type="entry name" value="MetI-like"/>
</dbReference>
<evidence type="ECO:0000313" key="10">
    <source>
        <dbReference type="Proteomes" id="UP001237823"/>
    </source>
</evidence>
<evidence type="ECO:0000313" key="9">
    <source>
        <dbReference type="EMBL" id="MDM7884123.1"/>
    </source>
</evidence>
<evidence type="ECO:0000256" key="2">
    <source>
        <dbReference type="ARBA" id="ARBA00022448"/>
    </source>
</evidence>
<dbReference type="Gene3D" id="1.10.3720.10">
    <property type="entry name" value="MetI-like"/>
    <property type="match status" value="1"/>
</dbReference>
<dbReference type="PANTHER" id="PTHR43386:SF6">
    <property type="entry name" value="ABC TRANSPORTER PERMEASE PROTEIN"/>
    <property type="match status" value="1"/>
</dbReference>
<reference evidence="9 10" key="1">
    <citation type="submission" date="2023-06" db="EMBL/GenBank/DDBJ databases">
        <authorList>
            <person name="Feng G."/>
            <person name="Li J."/>
            <person name="Zhu H."/>
        </authorList>
    </citation>
    <scope>NUCLEOTIDE SEQUENCE [LARGE SCALE GENOMIC DNA]</scope>
    <source>
        <strain evidence="9 10">RHCKG23</strain>
    </source>
</reference>
<organism evidence="9 10">
    <name type="scientific">Curtobacterium citri</name>
    <dbReference type="NCBI Taxonomy" id="3055139"/>
    <lineage>
        <taxon>Bacteria</taxon>
        <taxon>Bacillati</taxon>
        <taxon>Actinomycetota</taxon>
        <taxon>Actinomycetes</taxon>
        <taxon>Micrococcales</taxon>
        <taxon>Microbacteriaceae</taxon>
        <taxon>Curtobacterium</taxon>
    </lineage>
</organism>
<name>A0ABT7T3G7_9MICO</name>
<keyword evidence="3" id="KW-1003">Cell membrane</keyword>
<feature type="domain" description="ABC transmembrane type-1" evidence="8">
    <location>
        <begin position="94"/>
        <end position="284"/>
    </location>
</feature>
<gene>
    <name evidence="9" type="ORF">QUG92_03315</name>
</gene>
<evidence type="ECO:0000256" key="1">
    <source>
        <dbReference type="ARBA" id="ARBA00004651"/>
    </source>
</evidence>
<feature type="transmembrane region" description="Helical" evidence="7">
    <location>
        <begin position="29"/>
        <end position="50"/>
    </location>
</feature>
<evidence type="ECO:0000256" key="3">
    <source>
        <dbReference type="ARBA" id="ARBA00022475"/>
    </source>
</evidence>
<evidence type="ECO:0000256" key="6">
    <source>
        <dbReference type="ARBA" id="ARBA00023136"/>
    </source>
</evidence>
<accession>A0ABT7T3G7</accession>
<dbReference type="SUPFAM" id="SSF161098">
    <property type="entry name" value="MetI-like"/>
    <property type="match status" value="1"/>
</dbReference>
<protein>
    <submittedName>
        <fullName evidence="9">ABC transporter permease</fullName>
    </submittedName>
</protein>
<sequence length="296" mass="30861">MTTSAIGATVPQAVVTRRRPLRSAVRRPGFWLPAGVLTVVLLVALFPGFFAGLFGHGDPRVCDLGKSGAPAAAGHPFGFDLQGCDVYANVLYGTRSSIAVAVLTTVLAGAVAVVVGTVAGMVGGWVDAVLARLTDVFLGFPFLLGAVVVLNSVGERSVLTVSLVLALFGWPTMARLVRSSVRSVRNAEFVLAARTMGLSTWRITTRYVLPASISPLLVLATITVGGVIVSESSLTYLGIGLESPAISWGLQLSAATSQFLRAPHMLVAPAVFLAVTVLSVIALGDTLRAALDPRRR</sequence>
<feature type="transmembrane region" description="Helical" evidence="7">
    <location>
        <begin position="157"/>
        <end position="177"/>
    </location>
</feature>
<keyword evidence="6 7" id="KW-0472">Membrane</keyword>
<comment type="similarity">
    <text evidence="7">Belongs to the binding-protein-dependent transport system permease family.</text>
</comment>
<feature type="transmembrane region" description="Helical" evidence="7">
    <location>
        <begin position="207"/>
        <end position="229"/>
    </location>
</feature>
<dbReference type="InterPro" id="IPR035906">
    <property type="entry name" value="MetI-like_sf"/>
</dbReference>
<keyword evidence="2 7" id="KW-0813">Transport</keyword>
<feature type="transmembrane region" description="Helical" evidence="7">
    <location>
        <begin position="129"/>
        <end position="151"/>
    </location>
</feature>